<protein>
    <submittedName>
        <fullName evidence="1">Uncharacterized protein</fullName>
    </submittedName>
</protein>
<organism evidence="1 2">
    <name type="scientific">Cirrhinus mrigala</name>
    <name type="common">Mrigala</name>
    <dbReference type="NCBI Taxonomy" id="683832"/>
    <lineage>
        <taxon>Eukaryota</taxon>
        <taxon>Metazoa</taxon>
        <taxon>Chordata</taxon>
        <taxon>Craniata</taxon>
        <taxon>Vertebrata</taxon>
        <taxon>Euteleostomi</taxon>
        <taxon>Actinopterygii</taxon>
        <taxon>Neopterygii</taxon>
        <taxon>Teleostei</taxon>
        <taxon>Ostariophysi</taxon>
        <taxon>Cypriniformes</taxon>
        <taxon>Cyprinidae</taxon>
        <taxon>Labeoninae</taxon>
        <taxon>Labeonini</taxon>
        <taxon>Cirrhinus</taxon>
    </lineage>
</organism>
<dbReference type="AlphaFoldDB" id="A0ABD0NFA7"/>
<name>A0ABD0NFA7_CIRMR</name>
<dbReference type="EMBL" id="JAMKFB020000022">
    <property type="protein sequence ID" value="KAL0159606.1"/>
    <property type="molecule type" value="Genomic_DNA"/>
</dbReference>
<comment type="caution">
    <text evidence="1">The sequence shown here is derived from an EMBL/GenBank/DDBJ whole genome shotgun (WGS) entry which is preliminary data.</text>
</comment>
<keyword evidence="2" id="KW-1185">Reference proteome</keyword>
<feature type="non-terminal residue" evidence="1">
    <location>
        <position position="1"/>
    </location>
</feature>
<evidence type="ECO:0000313" key="1">
    <source>
        <dbReference type="EMBL" id="KAL0159606.1"/>
    </source>
</evidence>
<feature type="non-terminal residue" evidence="1">
    <location>
        <position position="82"/>
    </location>
</feature>
<proteinExistence type="predicted"/>
<dbReference type="Proteomes" id="UP001529510">
    <property type="component" value="Unassembled WGS sequence"/>
</dbReference>
<sequence>KRLLLWRGRGGGGGTGEREAEVRAPGEQSLLRQCGNTEEASVGADTAAAGGHYCGSVEIQRKLVLDVEVGFCGSGHCCSSEE</sequence>
<evidence type="ECO:0000313" key="2">
    <source>
        <dbReference type="Proteomes" id="UP001529510"/>
    </source>
</evidence>
<accession>A0ABD0NFA7</accession>
<reference evidence="1 2" key="1">
    <citation type="submission" date="2024-05" db="EMBL/GenBank/DDBJ databases">
        <title>Genome sequencing and assembly of Indian major carp, Cirrhinus mrigala (Hamilton, 1822).</title>
        <authorList>
            <person name="Mohindra V."/>
            <person name="Chowdhury L.M."/>
            <person name="Lal K."/>
            <person name="Jena J.K."/>
        </authorList>
    </citation>
    <scope>NUCLEOTIDE SEQUENCE [LARGE SCALE GENOMIC DNA]</scope>
    <source>
        <strain evidence="1">CM1030</strain>
        <tissue evidence="1">Blood</tissue>
    </source>
</reference>
<gene>
    <name evidence="1" type="ORF">M9458_043331</name>
</gene>